<evidence type="ECO:0000313" key="2">
    <source>
        <dbReference type="EMBL" id="MBU3067776.1"/>
    </source>
</evidence>
<dbReference type="Pfam" id="PF13556">
    <property type="entry name" value="HTH_30"/>
    <property type="match status" value="1"/>
</dbReference>
<protein>
    <submittedName>
        <fullName evidence="2">Helix-turn-helix domain-containing protein</fullName>
    </submittedName>
</protein>
<name>A0ABS6BBV5_9NOCA</name>
<dbReference type="InterPro" id="IPR025736">
    <property type="entry name" value="PucR_C-HTH_dom"/>
</dbReference>
<accession>A0ABS6BBV5</accession>
<evidence type="ECO:0000259" key="1">
    <source>
        <dbReference type="Pfam" id="PF13556"/>
    </source>
</evidence>
<evidence type="ECO:0000313" key="3">
    <source>
        <dbReference type="Proteomes" id="UP000733379"/>
    </source>
</evidence>
<sequence>MRIYLAEADHAPRTARRLHTHRNTVLQRVARATELLGYPPGERRLTVMLALELDRWVRSPTGAVPE</sequence>
<gene>
    <name evidence="2" type="ORF">KO481_40440</name>
</gene>
<dbReference type="InterPro" id="IPR042070">
    <property type="entry name" value="PucR_C-HTH_sf"/>
</dbReference>
<dbReference type="Proteomes" id="UP000733379">
    <property type="component" value="Unassembled WGS sequence"/>
</dbReference>
<dbReference type="Gene3D" id="1.10.10.2840">
    <property type="entry name" value="PucR C-terminal helix-turn-helix domain"/>
    <property type="match status" value="1"/>
</dbReference>
<dbReference type="RefSeq" id="WP_215923908.1">
    <property type="nucleotide sequence ID" value="NZ_JAHKNI010000025.1"/>
</dbReference>
<proteinExistence type="predicted"/>
<comment type="caution">
    <text evidence="2">The sequence shown here is derived from an EMBL/GenBank/DDBJ whole genome shotgun (WGS) entry which is preliminary data.</text>
</comment>
<keyword evidence="3" id="KW-1185">Reference proteome</keyword>
<reference evidence="2 3" key="1">
    <citation type="submission" date="2021-06" db="EMBL/GenBank/DDBJ databases">
        <title>Actinomycetes sequencing.</title>
        <authorList>
            <person name="Shan Q."/>
        </authorList>
    </citation>
    <scope>NUCLEOTIDE SEQUENCE [LARGE SCALE GENOMIC DNA]</scope>
    <source>
        <strain evidence="2 3">NEAU-G5</strain>
    </source>
</reference>
<organism evidence="2 3">
    <name type="scientific">Nocardia albiluteola</name>
    <dbReference type="NCBI Taxonomy" id="2842303"/>
    <lineage>
        <taxon>Bacteria</taxon>
        <taxon>Bacillati</taxon>
        <taxon>Actinomycetota</taxon>
        <taxon>Actinomycetes</taxon>
        <taxon>Mycobacteriales</taxon>
        <taxon>Nocardiaceae</taxon>
        <taxon>Nocardia</taxon>
    </lineage>
</organism>
<dbReference type="EMBL" id="JAHKNI010000025">
    <property type="protein sequence ID" value="MBU3067776.1"/>
    <property type="molecule type" value="Genomic_DNA"/>
</dbReference>
<feature type="domain" description="PucR C-terminal helix-turn-helix" evidence="1">
    <location>
        <begin position="2"/>
        <end position="52"/>
    </location>
</feature>